<keyword evidence="2" id="KW-0812">Transmembrane</keyword>
<evidence type="ECO:0000313" key="3">
    <source>
        <dbReference type="EMBL" id="KAK6591241.1"/>
    </source>
</evidence>
<reference evidence="3 4" key="1">
    <citation type="submission" date="2023-10" db="EMBL/GenBank/DDBJ databases">
        <title>Comparative genomics analysis reveals potential genetic determinants of host preference in Cryptosporidium xiaoi.</title>
        <authorList>
            <person name="Xiao L."/>
            <person name="Li J."/>
        </authorList>
    </citation>
    <scope>NUCLEOTIDE SEQUENCE [LARGE SCALE GENOMIC DNA]</scope>
    <source>
        <strain evidence="3 4">52996</strain>
    </source>
</reference>
<keyword evidence="4" id="KW-1185">Reference proteome</keyword>
<evidence type="ECO:0000256" key="2">
    <source>
        <dbReference type="SAM" id="Phobius"/>
    </source>
</evidence>
<feature type="compositionally biased region" description="Polar residues" evidence="1">
    <location>
        <begin position="143"/>
        <end position="176"/>
    </location>
</feature>
<dbReference type="AlphaFoldDB" id="A0AAV9YEE6"/>
<evidence type="ECO:0000313" key="4">
    <source>
        <dbReference type="Proteomes" id="UP001311799"/>
    </source>
</evidence>
<comment type="caution">
    <text evidence="3">The sequence shown here is derived from an EMBL/GenBank/DDBJ whole genome shotgun (WGS) entry which is preliminary data.</text>
</comment>
<feature type="compositionally biased region" description="Polar residues" evidence="1">
    <location>
        <begin position="275"/>
        <end position="286"/>
    </location>
</feature>
<feature type="transmembrane region" description="Helical" evidence="2">
    <location>
        <begin position="493"/>
        <end position="517"/>
    </location>
</feature>
<organism evidence="3 4">
    <name type="scientific">Cryptosporidium xiaoi</name>
    <dbReference type="NCBI Taxonomy" id="659607"/>
    <lineage>
        <taxon>Eukaryota</taxon>
        <taxon>Sar</taxon>
        <taxon>Alveolata</taxon>
        <taxon>Apicomplexa</taxon>
        <taxon>Conoidasida</taxon>
        <taxon>Coccidia</taxon>
        <taxon>Eucoccidiorida</taxon>
        <taxon>Eimeriorina</taxon>
        <taxon>Cryptosporidiidae</taxon>
        <taxon>Cryptosporidium</taxon>
    </lineage>
</organism>
<accession>A0AAV9YEE6</accession>
<sequence>MVYESGQVMDNILPSQSQGLERSDSYSLNKRGGGFGGNTSGGIGKLGYDRYNQIDEKVLHEVENTDWRKGRDNFCDLPSNSYGKSNHSRNNRESRYKDDIEDILENTNWRSDIKRTNSNNTSSDKYSHDYDKDIDLDFRRGSISRTNSRNNNPDLSPSSNYNWRDSSNSNQESSFYTGRYNRENSYSSSKPIIDDRPDYLKNRFKKVVNDSSQDSIGINNSLHCSNANKDQAQQKAVVSDPFSISIDRHENLTKKLAQVQSQTAKIEKKNKNNNLTAANVSLSKKNNAQKDNKKYEEPETNLSYWNVKTEDSVYAFEKDLWTCIIGEEPIEKMTPKNSFSPGTFSPPKESCVISFINNIESAFDVSDLNTLTLVAKLSHVVTIMSSSLRCLPDIISLIQSLLPLFNNLIERNIAGKNLAELYILIETQRMAFTIGNPKIDTVTSLIEGLWLALLKTKVIRRESFNLWLSKTDSLADESKVGRKNALFEVSFPLHHLIIVLYLFPFFYRIALIHYNILSPALLHVEMS</sequence>
<name>A0AAV9YEE6_9CRYT</name>
<keyword evidence="2" id="KW-0472">Membrane</keyword>
<feature type="compositionally biased region" description="Polar residues" evidence="1">
    <location>
        <begin position="13"/>
        <end position="28"/>
    </location>
</feature>
<dbReference type="EMBL" id="JAWDEY010000001">
    <property type="protein sequence ID" value="KAK6591241.1"/>
    <property type="molecule type" value="Genomic_DNA"/>
</dbReference>
<feature type="compositionally biased region" description="Gly residues" evidence="1">
    <location>
        <begin position="31"/>
        <end position="42"/>
    </location>
</feature>
<dbReference type="Proteomes" id="UP001311799">
    <property type="component" value="Unassembled WGS sequence"/>
</dbReference>
<gene>
    <name evidence="3" type="ORF">RS030_101675</name>
</gene>
<feature type="region of interest" description="Disordered" evidence="1">
    <location>
        <begin position="73"/>
        <end position="94"/>
    </location>
</feature>
<feature type="region of interest" description="Disordered" evidence="1">
    <location>
        <begin position="271"/>
        <end position="295"/>
    </location>
</feature>
<keyword evidence="2" id="KW-1133">Transmembrane helix</keyword>
<feature type="region of interest" description="Disordered" evidence="1">
    <location>
        <begin position="1"/>
        <end position="42"/>
    </location>
</feature>
<feature type="region of interest" description="Disordered" evidence="1">
    <location>
        <begin position="142"/>
        <end position="196"/>
    </location>
</feature>
<protein>
    <submittedName>
        <fullName evidence="3">Uncharacterized protein</fullName>
    </submittedName>
</protein>
<evidence type="ECO:0000256" key="1">
    <source>
        <dbReference type="SAM" id="MobiDB-lite"/>
    </source>
</evidence>
<proteinExistence type="predicted"/>